<evidence type="ECO:0000313" key="3">
    <source>
        <dbReference type="Proteomes" id="UP000176355"/>
    </source>
</evidence>
<dbReference type="Proteomes" id="UP000176355">
    <property type="component" value="Unassembled WGS sequence"/>
</dbReference>
<feature type="transmembrane region" description="Helical" evidence="1">
    <location>
        <begin position="50"/>
        <end position="71"/>
    </location>
</feature>
<keyword evidence="1" id="KW-0472">Membrane</keyword>
<evidence type="ECO:0008006" key="4">
    <source>
        <dbReference type="Google" id="ProtNLM"/>
    </source>
</evidence>
<dbReference type="STRING" id="1802333.A3G03_02825"/>
<accession>A0A1G2P5I0</accession>
<evidence type="ECO:0000256" key="1">
    <source>
        <dbReference type="SAM" id="Phobius"/>
    </source>
</evidence>
<reference evidence="2 3" key="1">
    <citation type="journal article" date="2016" name="Nat. Commun.">
        <title>Thousands of microbial genomes shed light on interconnected biogeochemical processes in an aquifer system.</title>
        <authorList>
            <person name="Anantharaman K."/>
            <person name="Brown C.T."/>
            <person name="Hug L.A."/>
            <person name="Sharon I."/>
            <person name="Castelle C.J."/>
            <person name="Probst A.J."/>
            <person name="Thomas B.C."/>
            <person name="Singh A."/>
            <person name="Wilkins M.J."/>
            <person name="Karaoz U."/>
            <person name="Brodie E.L."/>
            <person name="Williams K.H."/>
            <person name="Hubbard S.S."/>
            <person name="Banfield J.F."/>
        </authorList>
    </citation>
    <scope>NUCLEOTIDE SEQUENCE [LARGE SCALE GENOMIC DNA]</scope>
</reference>
<dbReference type="EMBL" id="MHSL01000022">
    <property type="protein sequence ID" value="OHA43586.1"/>
    <property type="molecule type" value="Genomic_DNA"/>
</dbReference>
<evidence type="ECO:0000313" key="2">
    <source>
        <dbReference type="EMBL" id="OHA43586.1"/>
    </source>
</evidence>
<keyword evidence="1" id="KW-0812">Transmembrane</keyword>
<gene>
    <name evidence="2" type="ORF">A3G03_02825</name>
</gene>
<sequence>MPKQIIQDVVPPGRRSIRRIPLSFSRKITEKEIDTEQIFKNHGKKRGPKLGIWLVAVVAVLVLLVVAAFVFSGATVTIEPRQKNITVNIEAVAKNPAGVGELAYETIAVGSAKTVYLQATGESKVEKKASGVIVIYNNYSSSPQRLIKNTRFETPAGLIYRIEKSVVVPGRRVENGKTIPGSLETAVFADLPGPDYNIGLTDFTVPGFKGTPRYEGFYARSKTTMLGGFIGKVPTAPEDKMNEAYASAEAELKQTLAQKISNQKPDTFVWYPAALLFESVRQMPTAAAGSMITLSVNATSTAVVFSKSVLSRYIAEHSMTDYDKEPVLIDKPGDLIFTPRFSTNAAAGDSIPFSLKGEAMVVWQFDSTKLKSDLAGKSKKEISLVIAAYRGIARTSVVIRPFWKSNFPDHPAKIKINIILTSN</sequence>
<keyword evidence="1" id="KW-1133">Transmembrane helix</keyword>
<dbReference type="AlphaFoldDB" id="A0A1G2P5I0"/>
<proteinExistence type="predicted"/>
<comment type="caution">
    <text evidence="2">The sequence shown here is derived from an EMBL/GenBank/DDBJ whole genome shotgun (WGS) entry which is preliminary data.</text>
</comment>
<protein>
    <recommendedName>
        <fullName evidence="4">Baseplate protein J-like domain-containing protein</fullName>
    </recommendedName>
</protein>
<name>A0A1G2P5I0_9BACT</name>
<organism evidence="2 3">
    <name type="scientific">Candidatus Taylorbacteria bacterium RIFCSPLOWO2_12_FULL_44_15c</name>
    <dbReference type="NCBI Taxonomy" id="1802333"/>
    <lineage>
        <taxon>Bacteria</taxon>
        <taxon>Candidatus Tayloriibacteriota</taxon>
    </lineage>
</organism>